<protein>
    <submittedName>
        <fullName evidence="11">Laccase domain protein</fullName>
    </submittedName>
</protein>
<keyword evidence="6" id="KW-0378">Hydrolase</keyword>
<comment type="similarity">
    <text evidence="3">Belongs to the purine nucleoside phosphorylase YfiH/LACC1 family.</text>
</comment>
<dbReference type="GO" id="GO:0016787">
    <property type="term" value="F:hydrolase activity"/>
    <property type="evidence" value="ECO:0007669"/>
    <property type="project" value="UniProtKB-KW"/>
</dbReference>
<evidence type="ECO:0000256" key="2">
    <source>
        <dbReference type="ARBA" id="ARBA00003215"/>
    </source>
</evidence>
<evidence type="ECO:0000313" key="12">
    <source>
        <dbReference type="Proteomes" id="UP001055025"/>
    </source>
</evidence>
<dbReference type="PANTHER" id="PTHR30616:SF2">
    <property type="entry name" value="PURINE NUCLEOSIDE PHOSPHORYLASE LACC1"/>
    <property type="match status" value="1"/>
</dbReference>
<organism evidence="11 12">
    <name type="scientific">Granulimonas faecalis</name>
    <dbReference type="NCBI Taxonomy" id="2894155"/>
    <lineage>
        <taxon>Bacteria</taxon>
        <taxon>Bacillati</taxon>
        <taxon>Actinomycetota</taxon>
        <taxon>Coriobacteriia</taxon>
        <taxon>Coriobacteriales</taxon>
        <taxon>Kribbibacteriaceae</taxon>
        <taxon>Granulimonas</taxon>
    </lineage>
</organism>
<keyword evidence="5" id="KW-0479">Metal-binding</keyword>
<keyword evidence="7" id="KW-0862">Zinc</keyword>
<keyword evidence="4" id="KW-0808">Transferase</keyword>
<evidence type="ECO:0000256" key="7">
    <source>
        <dbReference type="ARBA" id="ARBA00022833"/>
    </source>
</evidence>
<dbReference type="Proteomes" id="UP001055025">
    <property type="component" value="Unassembled WGS sequence"/>
</dbReference>
<dbReference type="Pfam" id="PF02578">
    <property type="entry name" value="Cu-oxidase_4"/>
    <property type="match status" value="1"/>
</dbReference>
<comment type="catalytic activity">
    <reaction evidence="10">
        <text>S-methyl-5'-thioadenosine + phosphate = 5-(methylsulfanyl)-alpha-D-ribose 1-phosphate + adenine</text>
        <dbReference type="Rhea" id="RHEA:11852"/>
        <dbReference type="ChEBI" id="CHEBI:16708"/>
        <dbReference type="ChEBI" id="CHEBI:17509"/>
        <dbReference type="ChEBI" id="CHEBI:43474"/>
        <dbReference type="ChEBI" id="CHEBI:58533"/>
        <dbReference type="EC" id="2.4.2.28"/>
    </reaction>
    <physiologicalReaction direction="left-to-right" evidence="10">
        <dbReference type="Rhea" id="RHEA:11853"/>
    </physiologicalReaction>
</comment>
<evidence type="ECO:0000256" key="8">
    <source>
        <dbReference type="ARBA" id="ARBA00047989"/>
    </source>
</evidence>
<comment type="caution">
    <text evidence="11">The sequence shown here is derived from an EMBL/GenBank/DDBJ whole genome shotgun (WGS) entry which is preliminary data.</text>
</comment>
<dbReference type="GO" id="GO:0017061">
    <property type="term" value="F:S-methyl-5-thioadenosine phosphorylase activity"/>
    <property type="evidence" value="ECO:0007669"/>
    <property type="project" value="UniProtKB-EC"/>
</dbReference>
<name>A0AAV5B3S5_9ACTN</name>
<proteinExistence type="inferred from homology"/>
<evidence type="ECO:0000256" key="5">
    <source>
        <dbReference type="ARBA" id="ARBA00022723"/>
    </source>
</evidence>
<comment type="function">
    <text evidence="2">Purine nucleoside enzyme that catalyzes the phosphorolysis of adenosine and inosine nucleosides, yielding D-ribose 1-phosphate and the respective free bases, adenine and hypoxanthine. Also catalyzes the phosphorolysis of S-methyl-5'-thioadenosine into adenine and S-methyl-5-thio-alpha-D-ribose 1-phosphate. Also has adenosine deaminase activity.</text>
</comment>
<dbReference type="InterPro" id="IPR003730">
    <property type="entry name" value="Cu_polyphenol_OxRdtase"/>
</dbReference>
<dbReference type="GO" id="GO:0005507">
    <property type="term" value="F:copper ion binding"/>
    <property type="evidence" value="ECO:0007669"/>
    <property type="project" value="TreeGrafter"/>
</dbReference>
<evidence type="ECO:0000256" key="10">
    <source>
        <dbReference type="ARBA" id="ARBA00049893"/>
    </source>
</evidence>
<comment type="catalytic activity">
    <reaction evidence="8">
        <text>adenosine + H2O + H(+) = inosine + NH4(+)</text>
        <dbReference type="Rhea" id="RHEA:24408"/>
        <dbReference type="ChEBI" id="CHEBI:15377"/>
        <dbReference type="ChEBI" id="CHEBI:15378"/>
        <dbReference type="ChEBI" id="CHEBI:16335"/>
        <dbReference type="ChEBI" id="CHEBI:17596"/>
        <dbReference type="ChEBI" id="CHEBI:28938"/>
        <dbReference type="EC" id="3.5.4.4"/>
    </reaction>
    <physiologicalReaction direction="left-to-right" evidence="8">
        <dbReference type="Rhea" id="RHEA:24409"/>
    </physiologicalReaction>
</comment>
<evidence type="ECO:0000256" key="6">
    <source>
        <dbReference type="ARBA" id="ARBA00022801"/>
    </source>
</evidence>
<evidence type="ECO:0000256" key="4">
    <source>
        <dbReference type="ARBA" id="ARBA00022679"/>
    </source>
</evidence>
<dbReference type="InterPro" id="IPR011324">
    <property type="entry name" value="Cytotoxic_necrot_fac-like_cat"/>
</dbReference>
<keyword evidence="12" id="KW-1185">Reference proteome</keyword>
<evidence type="ECO:0000256" key="9">
    <source>
        <dbReference type="ARBA" id="ARBA00048968"/>
    </source>
</evidence>
<evidence type="ECO:0000256" key="3">
    <source>
        <dbReference type="ARBA" id="ARBA00007353"/>
    </source>
</evidence>
<dbReference type="CDD" id="cd16833">
    <property type="entry name" value="YfiH"/>
    <property type="match status" value="1"/>
</dbReference>
<accession>A0AAV5B3S5</accession>
<dbReference type="AlphaFoldDB" id="A0AAV5B3S5"/>
<sequence>MTLLGDFGRPSRVTFAFTERTGGVSLPPFESLNLGDHVGDDPAAVAENRARALAALGAGDIAGSLVVPNQVHGDRVVTVRSADPAAVAAARSEAAEGADAVVCLVPGVPVLLCYADCVPVVLVAPDGFAVVHSGWKGTYARIAAKALGALCEGSPVPPSSVRAYLGPHIAGCDYEVSTELLNRFETEFGSIVGVDASHLSLAAAIVNTLVSAGMDPCNIVNPEISTPASTDRFFSYRAEGGMCGRHGAVAWLAP</sequence>
<dbReference type="PANTHER" id="PTHR30616">
    <property type="entry name" value="UNCHARACTERIZED PROTEIN YFIH"/>
    <property type="match status" value="1"/>
</dbReference>
<evidence type="ECO:0000313" key="11">
    <source>
        <dbReference type="EMBL" id="GJM55494.1"/>
    </source>
</evidence>
<dbReference type="SUPFAM" id="SSF64438">
    <property type="entry name" value="CNF1/YfiH-like putative cysteine hydrolases"/>
    <property type="match status" value="1"/>
</dbReference>
<gene>
    <name evidence="11" type="ORF">ATOP_11490</name>
</gene>
<dbReference type="InterPro" id="IPR038371">
    <property type="entry name" value="Cu_polyphenol_OxRdtase_sf"/>
</dbReference>
<comment type="catalytic activity">
    <reaction evidence="9">
        <text>adenosine + phosphate = alpha-D-ribose 1-phosphate + adenine</text>
        <dbReference type="Rhea" id="RHEA:27642"/>
        <dbReference type="ChEBI" id="CHEBI:16335"/>
        <dbReference type="ChEBI" id="CHEBI:16708"/>
        <dbReference type="ChEBI" id="CHEBI:43474"/>
        <dbReference type="ChEBI" id="CHEBI:57720"/>
        <dbReference type="EC" id="2.4.2.1"/>
    </reaction>
    <physiologicalReaction direction="left-to-right" evidence="9">
        <dbReference type="Rhea" id="RHEA:27643"/>
    </physiologicalReaction>
</comment>
<dbReference type="EMBL" id="BQKC01000001">
    <property type="protein sequence ID" value="GJM55494.1"/>
    <property type="molecule type" value="Genomic_DNA"/>
</dbReference>
<dbReference type="Gene3D" id="3.60.140.10">
    <property type="entry name" value="CNF1/YfiH-like putative cysteine hydrolases"/>
    <property type="match status" value="1"/>
</dbReference>
<comment type="catalytic activity">
    <reaction evidence="1">
        <text>inosine + phosphate = alpha-D-ribose 1-phosphate + hypoxanthine</text>
        <dbReference type="Rhea" id="RHEA:27646"/>
        <dbReference type="ChEBI" id="CHEBI:17368"/>
        <dbReference type="ChEBI" id="CHEBI:17596"/>
        <dbReference type="ChEBI" id="CHEBI:43474"/>
        <dbReference type="ChEBI" id="CHEBI:57720"/>
        <dbReference type="EC" id="2.4.2.1"/>
    </reaction>
    <physiologicalReaction direction="left-to-right" evidence="1">
        <dbReference type="Rhea" id="RHEA:27647"/>
    </physiologicalReaction>
</comment>
<reference evidence="11" key="1">
    <citation type="journal article" date="2022" name="Int. J. Syst. Evol. Microbiol.">
        <title>Granulimonas faecalis gen. nov., sp. nov., and Leptogranulimonas caecicola gen. nov., sp. nov., novel lactate-producing Atopobiaceae bacteria isolated from mouse intestines, and an emended description of the family Atopobiaceae.</title>
        <authorList>
            <person name="Morinaga K."/>
            <person name="Kusada H."/>
            <person name="Sakamoto S."/>
            <person name="Murakami T."/>
            <person name="Toyoda A."/>
            <person name="Mori H."/>
            <person name="Meng X.Y."/>
            <person name="Takashino M."/>
            <person name="Murotomi K."/>
            <person name="Tamaki H."/>
        </authorList>
    </citation>
    <scope>NUCLEOTIDE SEQUENCE</scope>
    <source>
        <strain evidence="11">OPF53</strain>
    </source>
</reference>
<evidence type="ECO:0000256" key="1">
    <source>
        <dbReference type="ARBA" id="ARBA00000553"/>
    </source>
</evidence>